<protein>
    <submittedName>
        <fullName evidence="4">Calcium-binding protein</fullName>
    </submittedName>
</protein>
<evidence type="ECO:0000256" key="1">
    <source>
        <dbReference type="ARBA" id="ARBA00004613"/>
    </source>
</evidence>
<accession>A0A6M1LQB8</accession>
<evidence type="ECO:0000313" key="4">
    <source>
        <dbReference type="EMBL" id="NGM22605.1"/>
    </source>
</evidence>
<comment type="subcellular location">
    <subcellularLocation>
        <location evidence="1">Secreted</location>
    </subcellularLocation>
</comment>
<sequence length="212" mass="21573">MASQDPAKAPLREDELKQVTGGVGDERINGTSANNNYSTGYGADTVMGWTGNDTINAGSDNDIAGGQAGNDSVDGGEGTDIVTGGAGQDTVTGGAGSDIIIGGTGADLLMGDAMFGVHGDDNFRWHPGDGNDTIQGGGGTDILVIEDGGLSLQQLLGNIRLDAGSAQPSIQSNYINLTGVSGTITIGNETIRFTGLERLVPGSYQYFQGRTE</sequence>
<evidence type="ECO:0000313" key="5">
    <source>
        <dbReference type="Proteomes" id="UP000475385"/>
    </source>
</evidence>
<feature type="region of interest" description="Disordered" evidence="3">
    <location>
        <begin position="58"/>
        <end position="79"/>
    </location>
</feature>
<reference evidence="4 5" key="1">
    <citation type="submission" date="2020-03" db="EMBL/GenBank/DDBJ databases">
        <title>Roseomonas stagni sp. nov., isolated from pond water in Japan.</title>
        <authorList>
            <person name="Furuhata K."/>
            <person name="Miyamoto H."/>
            <person name="Goto K."/>
        </authorList>
    </citation>
    <scope>NUCLEOTIDE SEQUENCE [LARGE SCALE GENOMIC DNA]</scope>
    <source>
        <strain evidence="4 5">PeD5</strain>
    </source>
</reference>
<dbReference type="AlphaFoldDB" id="A0A6M1LQB8"/>
<dbReference type="Proteomes" id="UP000475385">
    <property type="component" value="Unassembled WGS sequence"/>
</dbReference>
<name>A0A6M1LQB8_9PROT</name>
<dbReference type="SUPFAM" id="SSF51120">
    <property type="entry name" value="beta-Roll"/>
    <property type="match status" value="1"/>
</dbReference>
<dbReference type="EMBL" id="JAAIKB010000010">
    <property type="protein sequence ID" value="NGM22605.1"/>
    <property type="molecule type" value="Genomic_DNA"/>
</dbReference>
<dbReference type="Gene3D" id="2.150.10.10">
    <property type="entry name" value="Serralysin-like metalloprotease, C-terminal"/>
    <property type="match status" value="1"/>
</dbReference>
<organism evidence="4 5">
    <name type="scientific">Falsiroseomonas algicola</name>
    <dbReference type="NCBI Taxonomy" id="2716930"/>
    <lineage>
        <taxon>Bacteria</taxon>
        <taxon>Pseudomonadati</taxon>
        <taxon>Pseudomonadota</taxon>
        <taxon>Alphaproteobacteria</taxon>
        <taxon>Acetobacterales</taxon>
        <taxon>Roseomonadaceae</taxon>
        <taxon>Falsiroseomonas</taxon>
    </lineage>
</organism>
<dbReference type="InterPro" id="IPR001343">
    <property type="entry name" value="Hemolysn_Ca-bd"/>
</dbReference>
<keyword evidence="5" id="KW-1185">Reference proteome</keyword>
<evidence type="ECO:0000256" key="2">
    <source>
        <dbReference type="ARBA" id="ARBA00022525"/>
    </source>
</evidence>
<keyword evidence="2" id="KW-0964">Secreted</keyword>
<dbReference type="GO" id="GO:0005509">
    <property type="term" value="F:calcium ion binding"/>
    <property type="evidence" value="ECO:0007669"/>
    <property type="project" value="InterPro"/>
</dbReference>
<dbReference type="GO" id="GO:0005576">
    <property type="term" value="C:extracellular region"/>
    <property type="evidence" value="ECO:0007669"/>
    <property type="project" value="UniProtKB-SubCell"/>
</dbReference>
<feature type="region of interest" description="Disordered" evidence="3">
    <location>
        <begin position="1"/>
        <end position="34"/>
    </location>
</feature>
<dbReference type="RefSeq" id="WP_164696508.1">
    <property type="nucleotide sequence ID" value="NZ_JAAIKB010000010.1"/>
</dbReference>
<dbReference type="PANTHER" id="PTHR38340:SF1">
    <property type="entry name" value="S-LAYER PROTEIN"/>
    <property type="match status" value="1"/>
</dbReference>
<dbReference type="Pfam" id="PF00353">
    <property type="entry name" value="HemolysinCabind"/>
    <property type="match status" value="3"/>
</dbReference>
<dbReference type="InterPro" id="IPR011049">
    <property type="entry name" value="Serralysin-like_metalloprot_C"/>
</dbReference>
<proteinExistence type="predicted"/>
<dbReference type="InterPro" id="IPR050557">
    <property type="entry name" value="RTX_toxin/Mannuronan_C5-epim"/>
</dbReference>
<evidence type="ECO:0000256" key="3">
    <source>
        <dbReference type="SAM" id="MobiDB-lite"/>
    </source>
</evidence>
<dbReference type="PRINTS" id="PR00313">
    <property type="entry name" value="CABNDNGRPT"/>
</dbReference>
<comment type="caution">
    <text evidence="4">The sequence shown here is derived from an EMBL/GenBank/DDBJ whole genome shotgun (WGS) entry which is preliminary data.</text>
</comment>
<gene>
    <name evidence="4" type="ORF">G3576_21510</name>
</gene>
<dbReference type="PANTHER" id="PTHR38340">
    <property type="entry name" value="S-LAYER PROTEIN"/>
    <property type="match status" value="1"/>
</dbReference>